<evidence type="ECO:0000256" key="6">
    <source>
        <dbReference type="ARBA" id="ARBA00022968"/>
    </source>
</evidence>
<keyword evidence="14" id="KW-1185">Reference proteome</keyword>
<reference evidence="13 14" key="1">
    <citation type="submission" date="2015-09" db="EMBL/GenBank/DDBJ databases">
        <title>Genome sequence of Oxobacter pfennigii DSM 3222.</title>
        <authorList>
            <person name="Poehlein A."/>
            <person name="Bengelsdorf F.R."/>
            <person name="Schiel-Bengelsdorf B."/>
            <person name="Duerre P."/>
            <person name="Daniel R."/>
        </authorList>
    </citation>
    <scope>NUCLEOTIDE SEQUENCE [LARGE SCALE GENOMIC DNA]</scope>
    <source>
        <strain evidence="13 14">DSM 3222</strain>
    </source>
</reference>
<protein>
    <recommendedName>
        <fullName evidence="9 11">Signal peptidase I</fullName>
        <ecNumber evidence="11">3.4.21.89</ecNumber>
    </recommendedName>
</protein>
<dbReference type="AlphaFoldDB" id="A0A0P8Z1A8"/>
<dbReference type="PANTHER" id="PTHR10806:SF6">
    <property type="entry name" value="SIGNAL PEPTIDASE COMPLEX CATALYTIC SUBUNIT SEC11"/>
    <property type="match status" value="1"/>
</dbReference>
<keyword evidence="7 12" id="KW-1133">Transmembrane helix</keyword>
<evidence type="ECO:0000256" key="9">
    <source>
        <dbReference type="ARBA" id="ARBA00033305"/>
    </source>
</evidence>
<evidence type="ECO:0000256" key="5">
    <source>
        <dbReference type="ARBA" id="ARBA00022824"/>
    </source>
</evidence>
<dbReference type="InterPro" id="IPR001733">
    <property type="entry name" value="Peptidase_S26B"/>
</dbReference>
<evidence type="ECO:0000256" key="8">
    <source>
        <dbReference type="ARBA" id="ARBA00023136"/>
    </source>
</evidence>
<comment type="function">
    <text evidence="10">Catalytic component of the signal peptidase complex (SPC) which catalyzes the cleavage of N-terminal signal sequences from nascent proteins as they are translocated into the lumen of the endoplasmic reticulum. Specifically cleaves N-terminal signal peptides that contain a hydrophobic alpha-helix (h-region) shorter than 18-20 amino acids.</text>
</comment>
<dbReference type="Gene3D" id="2.10.109.10">
    <property type="entry name" value="Umud Fragment, subunit A"/>
    <property type="match status" value="1"/>
</dbReference>
<dbReference type="InterPro" id="IPR036286">
    <property type="entry name" value="LexA/Signal_pep-like_sf"/>
</dbReference>
<evidence type="ECO:0000256" key="4">
    <source>
        <dbReference type="ARBA" id="ARBA00022801"/>
    </source>
</evidence>
<dbReference type="InterPro" id="IPR019533">
    <property type="entry name" value="Peptidase_S26"/>
</dbReference>
<dbReference type="SUPFAM" id="SSF51306">
    <property type="entry name" value="LexA/Signal peptidase"/>
    <property type="match status" value="1"/>
</dbReference>
<organism evidence="13 14">
    <name type="scientific">Oxobacter pfennigii</name>
    <dbReference type="NCBI Taxonomy" id="36849"/>
    <lineage>
        <taxon>Bacteria</taxon>
        <taxon>Bacillati</taxon>
        <taxon>Bacillota</taxon>
        <taxon>Clostridia</taxon>
        <taxon>Eubacteriales</taxon>
        <taxon>Clostridiaceae</taxon>
        <taxon>Oxobacter</taxon>
    </lineage>
</organism>
<accession>A0A0P8Z1A8</accession>
<dbReference type="PANTHER" id="PTHR10806">
    <property type="entry name" value="SIGNAL PEPTIDASE COMPLEX CATALYTIC SUBUNIT SEC11"/>
    <property type="match status" value="1"/>
</dbReference>
<dbReference type="STRING" id="36849.OXPF_03840"/>
<evidence type="ECO:0000313" key="14">
    <source>
        <dbReference type="Proteomes" id="UP000050326"/>
    </source>
</evidence>
<sequence length="174" mass="19484">MQTKFTTQEQIEAMRKEIMAEKERQSGRGGKRSPGRNKLVFKIFGWIAFLSVVLSLTTAIVYVNIAKTRGEIPGILGFHLFVVESGSMEPTFNIGSVILCRKAKNPDNLKTNDVVTFKNLSGYIVTHRIVEVVTDENRGIAYRTKGDNPRNSTDRELLTPDRVLAVFIGKIPLT</sequence>
<dbReference type="GO" id="GO:0004252">
    <property type="term" value="F:serine-type endopeptidase activity"/>
    <property type="evidence" value="ECO:0007669"/>
    <property type="project" value="UniProtKB-UniRule"/>
</dbReference>
<dbReference type="CDD" id="cd06530">
    <property type="entry name" value="S26_SPase_I"/>
    <property type="match status" value="1"/>
</dbReference>
<gene>
    <name evidence="13" type="primary">sipW_1</name>
    <name evidence="13" type="ORF">OXPF_03840</name>
</gene>
<keyword evidence="6" id="KW-0735">Signal-anchor</keyword>
<evidence type="ECO:0000256" key="3">
    <source>
        <dbReference type="ARBA" id="ARBA00022692"/>
    </source>
</evidence>
<feature type="transmembrane region" description="Helical" evidence="12">
    <location>
        <begin position="43"/>
        <end position="65"/>
    </location>
</feature>
<dbReference type="GO" id="GO:0006465">
    <property type="term" value="P:signal peptide processing"/>
    <property type="evidence" value="ECO:0007669"/>
    <property type="project" value="UniProtKB-UniRule"/>
</dbReference>
<dbReference type="InterPro" id="IPR019756">
    <property type="entry name" value="Pept_S26A_signal_pept_1_Ser-AS"/>
</dbReference>
<proteinExistence type="predicted"/>
<evidence type="ECO:0000256" key="11">
    <source>
        <dbReference type="NCBIfam" id="TIGR02228"/>
    </source>
</evidence>
<dbReference type="Proteomes" id="UP000050326">
    <property type="component" value="Unassembled WGS sequence"/>
</dbReference>
<keyword evidence="2" id="KW-0645">Protease</keyword>
<evidence type="ECO:0000256" key="2">
    <source>
        <dbReference type="ARBA" id="ARBA00022670"/>
    </source>
</evidence>
<evidence type="ECO:0000256" key="12">
    <source>
        <dbReference type="SAM" id="Phobius"/>
    </source>
</evidence>
<comment type="caution">
    <text evidence="13">The sequence shown here is derived from an EMBL/GenBank/DDBJ whole genome shotgun (WGS) entry which is preliminary data.</text>
</comment>
<keyword evidence="4 13" id="KW-0378">Hydrolase</keyword>
<keyword evidence="8 12" id="KW-0472">Membrane</keyword>
<evidence type="ECO:0000256" key="1">
    <source>
        <dbReference type="ARBA" id="ARBA00004648"/>
    </source>
</evidence>
<dbReference type="PROSITE" id="PS00501">
    <property type="entry name" value="SPASE_I_1"/>
    <property type="match status" value="1"/>
</dbReference>
<dbReference type="EC" id="3.4.21.89" evidence="11"/>
<evidence type="ECO:0000256" key="7">
    <source>
        <dbReference type="ARBA" id="ARBA00022989"/>
    </source>
</evidence>
<dbReference type="EMBL" id="LKET01000016">
    <property type="protein sequence ID" value="KPU45916.1"/>
    <property type="molecule type" value="Genomic_DNA"/>
</dbReference>
<evidence type="ECO:0000256" key="10">
    <source>
        <dbReference type="ARBA" id="ARBA00045533"/>
    </source>
</evidence>
<dbReference type="GO" id="GO:0009003">
    <property type="term" value="F:signal peptidase activity"/>
    <property type="evidence" value="ECO:0007669"/>
    <property type="project" value="UniProtKB-EC"/>
</dbReference>
<evidence type="ECO:0000313" key="13">
    <source>
        <dbReference type="EMBL" id="KPU45916.1"/>
    </source>
</evidence>
<dbReference type="NCBIfam" id="TIGR02228">
    <property type="entry name" value="sigpep_I_arch"/>
    <property type="match status" value="1"/>
</dbReference>
<comment type="subcellular location">
    <subcellularLocation>
        <location evidence="1">Endoplasmic reticulum membrane</location>
        <topology evidence="1">Single-pass type II membrane protein</topology>
    </subcellularLocation>
</comment>
<name>A0A0P8Z1A8_9CLOT</name>
<keyword evidence="3 12" id="KW-0812">Transmembrane</keyword>
<dbReference type="GO" id="GO:0016020">
    <property type="term" value="C:membrane"/>
    <property type="evidence" value="ECO:0007669"/>
    <property type="project" value="UniProtKB-UniRule"/>
</dbReference>
<keyword evidence="5" id="KW-0256">Endoplasmic reticulum</keyword>